<feature type="domain" description="Ricin B lectin" evidence="4">
    <location>
        <begin position="738"/>
        <end position="866"/>
    </location>
</feature>
<dbReference type="CDD" id="cd23418">
    <property type="entry name" value="beta-trefoil_Ricin_XLN-like"/>
    <property type="match status" value="2"/>
</dbReference>
<dbReference type="EMBL" id="JBHMCY010000048">
    <property type="protein sequence ID" value="MFB9465548.1"/>
    <property type="molecule type" value="Genomic_DNA"/>
</dbReference>
<gene>
    <name evidence="5" type="ORF">ACFF45_23275</name>
</gene>
<dbReference type="Pfam" id="PF00652">
    <property type="entry name" value="Ricin_B_lectin"/>
    <property type="match status" value="2"/>
</dbReference>
<dbReference type="PROSITE" id="PS50231">
    <property type="entry name" value="RICIN_B_LECTIN"/>
    <property type="match status" value="2"/>
</dbReference>
<feature type="chain" id="PRO_5046790541" evidence="3">
    <location>
        <begin position="21"/>
        <end position="866"/>
    </location>
</feature>
<dbReference type="SUPFAM" id="SSF50370">
    <property type="entry name" value="Ricin B-like lectins"/>
    <property type="match status" value="2"/>
</dbReference>
<keyword evidence="2" id="KW-0326">Glycosidase</keyword>
<accession>A0ABV5N5L6</accession>
<dbReference type="InterPro" id="IPR019563">
    <property type="entry name" value="GH97_catalytic"/>
</dbReference>
<dbReference type="Gene3D" id="2.80.10.50">
    <property type="match status" value="2"/>
</dbReference>
<dbReference type="InterPro" id="IPR013780">
    <property type="entry name" value="Glyco_hydro_b"/>
</dbReference>
<evidence type="ECO:0000256" key="1">
    <source>
        <dbReference type="ARBA" id="ARBA00022801"/>
    </source>
</evidence>
<feature type="domain" description="Ricin B lectin" evidence="4">
    <location>
        <begin position="610"/>
        <end position="737"/>
    </location>
</feature>
<dbReference type="Gene3D" id="2.70.98.10">
    <property type="match status" value="1"/>
</dbReference>
<dbReference type="InterPro" id="IPR029486">
    <property type="entry name" value="GH97_N"/>
</dbReference>
<dbReference type="InterPro" id="IPR000772">
    <property type="entry name" value="Ricin_B_lectin"/>
</dbReference>
<keyword evidence="3" id="KW-0732">Signal</keyword>
<dbReference type="RefSeq" id="WP_381348375.1">
    <property type="nucleotide sequence ID" value="NZ_JBHMCY010000048.1"/>
</dbReference>
<dbReference type="Pfam" id="PF14508">
    <property type="entry name" value="GH97_N"/>
    <property type="match status" value="1"/>
</dbReference>
<dbReference type="InterPro" id="IPR014718">
    <property type="entry name" value="GH-type_carb-bd"/>
</dbReference>
<name>A0ABV5N5L6_9ACTN</name>
<dbReference type="Pfam" id="PF10566">
    <property type="entry name" value="Glyco_hydro_97"/>
    <property type="match status" value="1"/>
</dbReference>
<comment type="caution">
    <text evidence="5">The sequence shown here is derived from an EMBL/GenBank/DDBJ whole genome shotgun (WGS) entry which is preliminary data.</text>
</comment>
<dbReference type="InterPro" id="IPR017853">
    <property type="entry name" value="GH"/>
</dbReference>
<dbReference type="Gene3D" id="3.20.20.70">
    <property type="entry name" value="Aldolase class I"/>
    <property type="match status" value="1"/>
</dbReference>
<dbReference type="InterPro" id="IPR052720">
    <property type="entry name" value="Glycosyl_hydrolase_97"/>
</dbReference>
<evidence type="ECO:0000256" key="3">
    <source>
        <dbReference type="SAM" id="SignalP"/>
    </source>
</evidence>
<keyword evidence="1" id="KW-0378">Hydrolase</keyword>
<dbReference type="Pfam" id="PF14509">
    <property type="entry name" value="GH97_C"/>
    <property type="match status" value="1"/>
</dbReference>
<protein>
    <submittedName>
        <fullName evidence="5">Ricin-type beta-trefoil lectin domain protein</fullName>
    </submittedName>
</protein>
<organism evidence="5 6">
    <name type="scientific">Streptomyces cinereospinus</name>
    <dbReference type="NCBI Taxonomy" id="285561"/>
    <lineage>
        <taxon>Bacteria</taxon>
        <taxon>Bacillati</taxon>
        <taxon>Actinomycetota</taxon>
        <taxon>Actinomycetes</taxon>
        <taxon>Kitasatosporales</taxon>
        <taxon>Streptomycetaceae</taxon>
        <taxon>Streptomyces</taxon>
    </lineage>
</organism>
<evidence type="ECO:0000313" key="5">
    <source>
        <dbReference type="EMBL" id="MFB9465548.1"/>
    </source>
</evidence>
<dbReference type="PANTHER" id="PTHR35803">
    <property type="entry name" value="GLUCAN 1,4-ALPHA-GLUCOSIDASE SUSB-RELATED"/>
    <property type="match status" value="1"/>
</dbReference>
<dbReference type="InterPro" id="IPR029483">
    <property type="entry name" value="GH97_C"/>
</dbReference>
<evidence type="ECO:0000259" key="4">
    <source>
        <dbReference type="SMART" id="SM00458"/>
    </source>
</evidence>
<dbReference type="InterPro" id="IPR035992">
    <property type="entry name" value="Ricin_B-like_lectins"/>
</dbReference>
<dbReference type="SMART" id="SM00458">
    <property type="entry name" value="RICIN"/>
    <property type="match status" value="2"/>
</dbReference>
<sequence length="866" mass="92604">MYVLAVALVAVALPPAPARAAEDAITTWTIGGPSAGSPVSAEVILEDGELRFGVSRQGTPVLTPAPIGIETTAADLTQNLTFSGRADRTVTESYTMTTGKRRTQQTAYTQTTLSFTGTGGARLDVVVRVSSTGAAYRYILPGSGSVTVEREASSWTVPSTANAWLVPGHREDQGQWIRTTAGSAPANDYAVPALFQVGSTYALVAETDLDGRYAGSRLTHQAGSATYSTTITNAPVTATLPLSTPWRTAAVGDLATVTTSTIVDDLAPPSRVGDTSWIEPAASAWSWLTEHSSPSDPARQRDYIDFAQHHGWDYVLVDEGWQESWLPDLVDYADARGVKLIVWFNSSALQTAEQRERWLPLVKSWGVAGVKIDFSYEFTQPTLRWYDTVLARTAQLELLVNFHGSATARGMQRTWPHVMTGEAVYGAEQQNNRAARNTVLPFTRNVVSSMDFTPVVFSMSNRDTTDAHELATAVVFESGWQHYADNPESYQSRPEALRILDQLPTAWDETRLLAGAPGQETYMARRAGGRWYVGGISSVDAKTFQSPLGFLGDGRWLLETVRDGSGPLVRETRVVSRTDTLSVPMQRNGGFASVLCPYTTGITTCGSSDYDGVLKGRESGRCVDVPGGAQANGTDVMLWECNGQANQVWTQTAARQLTVFAGKCLDVDGGGTADGTVVQIWDCNNTGAQQWTVGADGSVVNPASGKCLTARDHGADNGTALVISTCDGGAHQRWTRAATPAPIRGQESGRCLDVPGSRTDNGTRPALWDCNGGANQTWTSTASNQLRVFPTECLDVSGGATADGSAVVIMDCNNSASQQWRVRSDASIVNVASGKCLDAYGGGTANGTQAIIWTCNGAANQRWTRG</sequence>
<feature type="signal peptide" evidence="3">
    <location>
        <begin position="1"/>
        <end position="20"/>
    </location>
</feature>
<proteinExistence type="predicted"/>
<dbReference type="PANTHER" id="PTHR35803:SF2">
    <property type="entry name" value="RETAINING ALPHA-GALACTOSIDASE"/>
    <property type="match status" value="1"/>
</dbReference>
<dbReference type="SUPFAM" id="SSF51445">
    <property type="entry name" value="(Trans)glycosidases"/>
    <property type="match status" value="1"/>
</dbReference>
<dbReference type="Proteomes" id="UP001589709">
    <property type="component" value="Unassembled WGS sequence"/>
</dbReference>
<dbReference type="Gene3D" id="2.60.40.1180">
    <property type="entry name" value="Golgi alpha-mannosidase II"/>
    <property type="match status" value="1"/>
</dbReference>
<evidence type="ECO:0000313" key="6">
    <source>
        <dbReference type="Proteomes" id="UP001589709"/>
    </source>
</evidence>
<evidence type="ECO:0000256" key="2">
    <source>
        <dbReference type="ARBA" id="ARBA00023295"/>
    </source>
</evidence>
<dbReference type="InterPro" id="IPR013785">
    <property type="entry name" value="Aldolase_TIM"/>
</dbReference>
<keyword evidence="6" id="KW-1185">Reference proteome</keyword>
<reference evidence="5 6" key="1">
    <citation type="submission" date="2024-09" db="EMBL/GenBank/DDBJ databases">
        <authorList>
            <person name="Sun Q."/>
            <person name="Mori K."/>
        </authorList>
    </citation>
    <scope>NUCLEOTIDE SEQUENCE [LARGE SCALE GENOMIC DNA]</scope>
    <source>
        <strain evidence="5 6">JCM 6917</strain>
    </source>
</reference>